<evidence type="ECO:0000313" key="3">
    <source>
        <dbReference type="Proteomes" id="UP000886758"/>
    </source>
</evidence>
<proteinExistence type="predicted"/>
<comment type="caution">
    <text evidence="2">The sequence shown here is derived from an EMBL/GenBank/DDBJ whole genome shotgun (WGS) entry which is preliminary data.</text>
</comment>
<evidence type="ECO:0000256" key="1">
    <source>
        <dbReference type="SAM" id="Phobius"/>
    </source>
</evidence>
<feature type="transmembrane region" description="Helical" evidence="1">
    <location>
        <begin position="12"/>
        <end position="30"/>
    </location>
</feature>
<evidence type="ECO:0000313" key="2">
    <source>
        <dbReference type="EMBL" id="HIT50219.1"/>
    </source>
</evidence>
<keyword evidence="1" id="KW-0472">Membrane</keyword>
<dbReference type="EMBL" id="DVLF01000130">
    <property type="protein sequence ID" value="HIT50219.1"/>
    <property type="molecule type" value="Genomic_DNA"/>
</dbReference>
<keyword evidence="1" id="KW-0812">Transmembrane</keyword>
<reference evidence="2" key="2">
    <citation type="journal article" date="2021" name="PeerJ">
        <title>Extensive microbial diversity within the chicken gut microbiome revealed by metagenomics and culture.</title>
        <authorList>
            <person name="Gilroy R."/>
            <person name="Ravi A."/>
            <person name="Getino M."/>
            <person name="Pursley I."/>
            <person name="Horton D.L."/>
            <person name="Alikhan N.F."/>
            <person name="Baker D."/>
            <person name="Gharbi K."/>
            <person name="Hall N."/>
            <person name="Watson M."/>
            <person name="Adriaenssens E.M."/>
            <person name="Foster-Nyarko E."/>
            <person name="Jarju S."/>
            <person name="Secka A."/>
            <person name="Antonio M."/>
            <person name="Oren A."/>
            <person name="Chaudhuri R.R."/>
            <person name="La Ragione R."/>
            <person name="Hildebrand F."/>
            <person name="Pallen M.J."/>
        </authorList>
    </citation>
    <scope>NUCLEOTIDE SEQUENCE</scope>
    <source>
        <strain evidence="2">ChiW17-6978</strain>
    </source>
</reference>
<feature type="transmembrane region" description="Helical" evidence="1">
    <location>
        <begin position="91"/>
        <end position="116"/>
    </location>
</feature>
<reference evidence="2" key="1">
    <citation type="submission" date="2020-10" db="EMBL/GenBank/DDBJ databases">
        <authorList>
            <person name="Gilroy R."/>
        </authorList>
    </citation>
    <scope>NUCLEOTIDE SEQUENCE</scope>
    <source>
        <strain evidence="2">ChiW17-6978</strain>
    </source>
</reference>
<gene>
    <name evidence="2" type="ORF">IAD46_04250</name>
</gene>
<dbReference type="AlphaFoldDB" id="A0A9D1GS45"/>
<feature type="transmembrane region" description="Helical" evidence="1">
    <location>
        <begin position="146"/>
        <end position="168"/>
    </location>
</feature>
<feature type="transmembrane region" description="Helical" evidence="1">
    <location>
        <begin position="61"/>
        <end position="79"/>
    </location>
</feature>
<keyword evidence="1" id="KW-1133">Transmembrane helix</keyword>
<sequence length="187" mass="21275">MKKSFQLQKIVFVVYIIAMILCVLYSLGFMSRYSNLFGFEQPLNEDITHFHDDILQPFNNILFFASLFGAASIIVIFALQINKRICDRFACIVSSLVASVTACVSVFAIIALPLIIQSYDKVDFSYMGLEDLNFQTAEYVREYSTFYLGIALYAVIFVAMIFFIAVIIRNYKLGKKNNQVEVGESNV</sequence>
<name>A0A9D1GS45_9MOLU</name>
<dbReference type="Proteomes" id="UP000886758">
    <property type="component" value="Unassembled WGS sequence"/>
</dbReference>
<accession>A0A9D1GS45</accession>
<protein>
    <submittedName>
        <fullName evidence="2">Uncharacterized protein</fullName>
    </submittedName>
</protein>
<organism evidence="2 3">
    <name type="scientific">Candidatus Pelethenecus faecipullorum</name>
    <dbReference type="NCBI Taxonomy" id="2840900"/>
    <lineage>
        <taxon>Bacteria</taxon>
        <taxon>Bacillati</taxon>
        <taxon>Mycoplasmatota</taxon>
        <taxon>Mollicutes</taxon>
        <taxon>Candidatus Pelethenecus</taxon>
    </lineage>
</organism>